<feature type="transmembrane region" description="Helical" evidence="8">
    <location>
        <begin position="293"/>
        <end position="310"/>
    </location>
</feature>
<feature type="transmembrane region" description="Helical" evidence="8">
    <location>
        <begin position="220"/>
        <end position="250"/>
    </location>
</feature>
<dbReference type="SUPFAM" id="SSF81345">
    <property type="entry name" value="ABC transporter involved in vitamin B12 uptake, BtuC"/>
    <property type="match status" value="1"/>
</dbReference>
<evidence type="ECO:0000256" key="3">
    <source>
        <dbReference type="ARBA" id="ARBA00022448"/>
    </source>
</evidence>
<feature type="transmembrane region" description="Helical" evidence="8">
    <location>
        <begin position="102"/>
        <end position="122"/>
    </location>
</feature>
<proteinExistence type="inferred from homology"/>
<evidence type="ECO:0000313" key="10">
    <source>
        <dbReference type="Proteomes" id="UP001255601"/>
    </source>
</evidence>
<comment type="similarity">
    <text evidence="2">Belongs to the binding-protein-dependent transport system permease family. FecCD subfamily.</text>
</comment>
<evidence type="ECO:0000256" key="2">
    <source>
        <dbReference type="ARBA" id="ARBA00007935"/>
    </source>
</evidence>
<gene>
    <name evidence="9" type="ORF">QE369_000286</name>
</gene>
<keyword evidence="7 8" id="KW-0472">Membrane</keyword>
<organism evidence="9 10">
    <name type="scientific">Agrobacterium larrymoorei</name>
    <dbReference type="NCBI Taxonomy" id="160699"/>
    <lineage>
        <taxon>Bacteria</taxon>
        <taxon>Pseudomonadati</taxon>
        <taxon>Pseudomonadota</taxon>
        <taxon>Alphaproteobacteria</taxon>
        <taxon>Hyphomicrobiales</taxon>
        <taxon>Rhizobiaceae</taxon>
        <taxon>Rhizobium/Agrobacterium group</taxon>
        <taxon>Agrobacterium</taxon>
    </lineage>
</organism>
<feature type="transmembrane region" description="Helical" evidence="8">
    <location>
        <begin position="129"/>
        <end position="152"/>
    </location>
</feature>
<feature type="transmembrane region" description="Helical" evidence="8">
    <location>
        <begin position="262"/>
        <end position="281"/>
    </location>
</feature>
<feature type="transmembrane region" description="Helical" evidence="8">
    <location>
        <begin position="73"/>
        <end position="96"/>
    </location>
</feature>
<dbReference type="Proteomes" id="UP001255601">
    <property type="component" value="Unassembled WGS sequence"/>
</dbReference>
<dbReference type="EMBL" id="JAVIZC010000001">
    <property type="protein sequence ID" value="MDR6100108.1"/>
    <property type="molecule type" value="Genomic_DNA"/>
</dbReference>
<evidence type="ECO:0000256" key="7">
    <source>
        <dbReference type="ARBA" id="ARBA00023136"/>
    </source>
</evidence>
<keyword evidence="4" id="KW-1003">Cell membrane</keyword>
<comment type="caution">
    <text evidence="9">The sequence shown here is derived from an EMBL/GenBank/DDBJ whole genome shotgun (WGS) entry which is preliminary data.</text>
</comment>
<dbReference type="PANTHER" id="PTHR30472:SF19">
    <property type="entry name" value="PETROBACTIN IMPORT SYSTEM PERMEASE PROTEIN YCLO"/>
    <property type="match status" value="1"/>
</dbReference>
<evidence type="ECO:0000256" key="5">
    <source>
        <dbReference type="ARBA" id="ARBA00022692"/>
    </source>
</evidence>
<comment type="subcellular location">
    <subcellularLocation>
        <location evidence="1">Cell membrane</location>
        <topology evidence="1">Multi-pass membrane protein</topology>
    </subcellularLocation>
</comment>
<feature type="transmembrane region" description="Helical" evidence="8">
    <location>
        <begin position="172"/>
        <end position="191"/>
    </location>
</feature>
<name>A0AAJ2B4D5_9HYPH</name>
<dbReference type="Pfam" id="PF01032">
    <property type="entry name" value="FecCD"/>
    <property type="match status" value="1"/>
</dbReference>
<evidence type="ECO:0000256" key="1">
    <source>
        <dbReference type="ARBA" id="ARBA00004651"/>
    </source>
</evidence>
<reference evidence="9" key="1">
    <citation type="submission" date="2023-08" db="EMBL/GenBank/DDBJ databases">
        <title>Functional and genomic diversity of the sorghum phyllosphere microbiome.</title>
        <authorList>
            <person name="Shade A."/>
        </authorList>
    </citation>
    <scope>NUCLEOTIDE SEQUENCE</scope>
    <source>
        <strain evidence="9">SORGH_AS_0974</strain>
    </source>
</reference>
<dbReference type="Gene3D" id="1.10.3470.10">
    <property type="entry name" value="ABC transporter involved in vitamin B12 uptake, BtuC"/>
    <property type="match status" value="1"/>
</dbReference>
<evidence type="ECO:0000256" key="8">
    <source>
        <dbReference type="SAM" id="Phobius"/>
    </source>
</evidence>
<dbReference type="GO" id="GO:0033214">
    <property type="term" value="P:siderophore-iron import into cell"/>
    <property type="evidence" value="ECO:0007669"/>
    <property type="project" value="TreeGrafter"/>
</dbReference>
<protein>
    <submittedName>
        <fullName evidence="9">Iron complex transport system permease protein</fullName>
    </submittedName>
</protein>
<accession>A0AAJ2B4D5</accession>
<dbReference type="GO" id="GO:0005886">
    <property type="term" value="C:plasma membrane"/>
    <property type="evidence" value="ECO:0007669"/>
    <property type="project" value="UniProtKB-SubCell"/>
</dbReference>
<dbReference type="GO" id="GO:0022857">
    <property type="term" value="F:transmembrane transporter activity"/>
    <property type="evidence" value="ECO:0007669"/>
    <property type="project" value="InterPro"/>
</dbReference>
<evidence type="ECO:0000256" key="6">
    <source>
        <dbReference type="ARBA" id="ARBA00022989"/>
    </source>
</evidence>
<dbReference type="RefSeq" id="WP_309769248.1">
    <property type="nucleotide sequence ID" value="NZ_JAVIZC010000001.1"/>
</dbReference>
<dbReference type="AlphaFoldDB" id="A0AAJ2B4D5"/>
<keyword evidence="5 8" id="KW-0812">Transmembrane</keyword>
<keyword evidence="3" id="KW-0813">Transport</keyword>
<keyword evidence="6 8" id="KW-1133">Transmembrane helix</keyword>
<feature type="transmembrane region" description="Helical" evidence="8">
    <location>
        <begin position="196"/>
        <end position="214"/>
    </location>
</feature>
<dbReference type="InterPro" id="IPR037294">
    <property type="entry name" value="ABC_BtuC-like"/>
</dbReference>
<sequence length="313" mass="33030">MRDRKLLFLALLAAATMMAYLTIGLKGNIGFVIGLRATKLIALIEVSVAIAVSTVIFQTVTNNRILTPSIMGLDALYGFGQMLLVFIFGGVGYASLSPHLKFGGEVILLMAFASAILLPMLLRRIDMSLMLLVGIVIGILFRSLQSLLARLIDPNEFAVAQTAGFANFNGVRTDLLTVATILTVVALVIAWRSRHVLDVVALGPDSATGLGISWTKTTAALLVLVAALVAVSTALVGPVAFFGLLVVALAERFVNTRRHATLLPATALVAVIVLVGGQTLLQHTLGNSSTLSVVIEFVGGIVFLLLLIAGSRK</sequence>
<evidence type="ECO:0000313" key="9">
    <source>
        <dbReference type="EMBL" id="MDR6100108.1"/>
    </source>
</evidence>
<dbReference type="InterPro" id="IPR000522">
    <property type="entry name" value="ABC_transptr_permease_BtuC"/>
</dbReference>
<dbReference type="PANTHER" id="PTHR30472">
    <property type="entry name" value="FERRIC ENTEROBACTIN TRANSPORT SYSTEM PERMEASE PROTEIN"/>
    <property type="match status" value="1"/>
</dbReference>
<evidence type="ECO:0000256" key="4">
    <source>
        <dbReference type="ARBA" id="ARBA00022475"/>
    </source>
</evidence>
<feature type="transmembrane region" description="Helical" evidence="8">
    <location>
        <begin position="40"/>
        <end position="61"/>
    </location>
</feature>